<evidence type="ECO:0000313" key="2">
    <source>
        <dbReference type="Proteomes" id="UP000230557"/>
    </source>
</evidence>
<name>A0A2H0VEU2_9BACT</name>
<evidence type="ECO:0000313" key="1">
    <source>
        <dbReference type="EMBL" id="PIR97615.1"/>
    </source>
</evidence>
<proteinExistence type="predicted"/>
<sequence>MRKALVKDEIMGVSCNAGTTVKNNKVLKHLQIRNLRITNLQFHVVARILGENPGKMSLIFFERGASRVEKIRTI</sequence>
<dbReference type="EMBL" id="PFAJ01000006">
    <property type="protein sequence ID" value="PIR97615.1"/>
    <property type="molecule type" value="Genomic_DNA"/>
</dbReference>
<organism evidence="1 2">
    <name type="scientific">Candidatus Doudnabacteria bacterium CG10_big_fil_rev_8_21_14_0_10_41_10</name>
    <dbReference type="NCBI Taxonomy" id="1974551"/>
    <lineage>
        <taxon>Bacteria</taxon>
        <taxon>Candidatus Doudnaibacteriota</taxon>
    </lineage>
</organism>
<gene>
    <name evidence="1" type="ORF">COT91_00485</name>
</gene>
<protein>
    <submittedName>
        <fullName evidence="1">Uncharacterized protein</fullName>
    </submittedName>
</protein>
<accession>A0A2H0VEU2</accession>
<reference evidence="2" key="1">
    <citation type="submission" date="2017-09" db="EMBL/GenBank/DDBJ databases">
        <title>Depth-based differentiation of microbial function through sediment-hosted aquifers and enrichment of novel symbionts in the deep terrestrial subsurface.</title>
        <authorList>
            <person name="Probst A.J."/>
            <person name="Ladd B."/>
            <person name="Jarett J.K."/>
            <person name="Geller-Mcgrath D.E."/>
            <person name="Sieber C.M.K."/>
            <person name="Emerson J.B."/>
            <person name="Anantharaman K."/>
            <person name="Thomas B.C."/>
            <person name="Malmstrom R."/>
            <person name="Stieglmeier M."/>
            <person name="Klingl A."/>
            <person name="Woyke T."/>
            <person name="Ryan C.M."/>
            <person name="Banfield J.F."/>
        </authorList>
    </citation>
    <scope>NUCLEOTIDE SEQUENCE [LARGE SCALE GENOMIC DNA]</scope>
</reference>
<dbReference type="AlphaFoldDB" id="A0A2H0VEU2"/>
<comment type="caution">
    <text evidence="1">The sequence shown here is derived from an EMBL/GenBank/DDBJ whole genome shotgun (WGS) entry which is preliminary data.</text>
</comment>
<dbReference type="Proteomes" id="UP000230557">
    <property type="component" value="Unassembled WGS sequence"/>
</dbReference>